<keyword evidence="5 7" id="KW-0450">Lipoyl</keyword>
<dbReference type="Pfam" id="PF02817">
    <property type="entry name" value="E3_binding"/>
    <property type="match status" value="1"/>
</dbReference>
<dbReference type="InterPro" id="IPR000089">
    <property type="entry name" value="Biotin_lipoyl"/>
</dbReference>
<dbReference type="PANTHER" id="PTHR43178">
    <property type="entry name" value="DIHYDROLIPOAMIDE ACETYLTRANSFERASE COMPONENT OF PYRUVATE DEHYDROGENASE COMPLEX"/>
    <property type="match status" value="1"/>
</dbReference>
<dbReference type="Pfam" id="PF00364">
    <property type="entry name" value="Biotin_lipoyl"/>
    <property type="match status" value="1"/>
</dbReference>
<evidence type="ECO:0000256" key="1">
    <source>
        <dbReference type="ARBA" id="ARBA00001938"/>
    </source>
</evidence>
<dbReference type="Gene3D" id="2.40.50.100">
    <property type="match status" value="1"/>
</dbReference>
<dbReference type="InterPro" id="IPR001078">
    <property type="entry name" value="2-oxoacid_DH_actylTfrase"/>
</dbReference>
<dbReference type="Proteomes" id="UP001168579">
    <property type="component" value="Unassembled WGS sequence"/>
</dbReference>
<evidence type="ECO:0000313" key="11">
    <source>
        <dbReference type="EMBL" id="MDO1511808.1"/>
    </source>
</evidence>
<evidence type="ECO:0000256" key="2">
    <source>
        <dbReference type="ARBA" id="ARBA00007317"/>
    </source>
</evidence>
<keyword evidence="6 7" id="KW-0012">Acyltransferase</keyword>
<dbReference type="CDD" id="cd06849">
    <property type="entry name" value="lipoyl_domain"/>
    <property type="match status" value="1"/>
</dbReference>
<dbReference type="EC" id="2.3.1.-" evidence="7"/>
<dbReference type="RefSeq" id="WP_304435031.1">
    <property type="nucleotide sequence ID" value="NZ_JAUKUC010000001.1"/>
</dbReference>
<proteinExistence type="inferred from homology"/>
<name>A0ABT8RLQ4_9FLAO</name>
<comment type="cofactor">
    <cofactor evidence="1 7">
        <name>(R)-lipoate</name>
        <dbReference type="ChEBI" id="CHEBI:83088"/>
    </cofactor>
</comment>
<reference evidence="11" key="2">
    <citation type="submission" date="2023-06" db="EMBL/GenBank/DDBJ databases">
        <authorList>
            <person name="Lucena T."/>
            <person name="Sun Q."/>
        </authorList>
    </citation>
    <scope>NUCLEOTIDE SEQUENCE</scope>
    <source>
        <strain evidence="11">CECT 8869</strain>
    </source>
</reference>
<dbReference type="PROSITE" id="PS50968">
    <property type="entry name" value="BIOTINYL_LIPOYL"/>
    <property type="match status" value="1"/>
</dbReference>
<evidence type="ECO:0000259" key="9">
    <source>
        <dbReference type="PROSITE" id="PS50968"/>
    </source>
</evidence>
<evidence type="ECO:0000256" key="5">
    <source>
        <dbReference type="ARBA" id="ARBA00022823"/>
    </source>
</evidence>
<dbReference type="EMBL" id="JAUKUC010000001">
    <property type="protein sequence ID" value="MDO1511808.1"/>
    <property type="molecule type" value="Genomic_DNA"/>
</dbReference>
<dbReference type="InterPro" id="IPR003016">
    <property type="entry name" value="2-oxoA_DH_lipoyl-BS"/>
</dbReference>
<keyword evidence="4 7" id="KW-0808">Transferase</keyword>
<accession>A0ABT8RLQ4</accession>
<dbReference type="PROSITE" id="PS51826">
    <property type="entry name" value="PSBD"/>
    <property type="match status" value="1"/>
</dbReference>
<dbReference type="Gene3D" id="3.30.559.10">
    <property type="entry name" value="Chloramphenicol acetyltransferase-like domain"/>
    <property type="match status" value="1"/>
</dbReference>
<dbReference type="InterPro" id="IPR036625">
    <property type="entry name" value="E3-bd_dom_sf"/>
</dbReference>
<evidence type="ECO:0000256" key="4">
    <source>
        <dbReference type="ARBA" id="ARBA00022679"/>
    </source>
</evidence>
<dbReference type="GO" id="GO:0016746">
    <property type="term" value="F:acyltransferase activity"/>
    <property type="evidence" value="ECO:0007669"/>
    <property type="project" value="UniProtKB-KW"/>
</dbReference>
<dbReference type="PROSITE" id="PS00189">
    <property type="entry name" value="LIPOYL"/>
    <property type="match status" value="1"/>
</dbReference>
<feature type="domain" description="Peripheral subunit-binding (PSBD)" evidence="10">
    <location>
        <begin position="131"/>
        <end position="171"/>
    </location>
</feature>
<evidence type="ECO:0000256" key="3">
    <source>
        <dbReference type="ARBA" id="ARBA00011484"/>
    </source>
</evidence>
<evidence type="ECO:0000259" key="10">
    <source>
        <dbReference type="PROSITE" id="PS51826"/>
    </source>
</evidence>
<dbReference type="Gene3D" id="4.10.320.10">
    <property type="entry name" value="E3-binding domain"/>
    <property type="match status" value="1"/>
</dbReference>
<dbReference type="SUPFAM" id="SSF47005">
    <property type="entry name" value="Peripheral subunit-binding domain of 2-oxo acid dehydrogenase complex"/>
    <property type="match status" value="1"/>
</dbReference>
<organism evidence="11 12">
    <name type="scientific">Maribacter confluentis</name>
    <dbReference type="NCBI Taxonomy" id="1656093"/>
    <lineage>
        <taxon>Bacteria</taxon>
        <taxon>Pseudomonadati</taxon>
        <taxon>Bacteroidota</taxon>
        <taxon>Flavobacteriia</taxon>
        <taxon>Flavobacteriales</taxon>
        <taxon>Flavobacteriaceae</taxon>
        <taxon>Maribacter</taxon>
    </lineage>
</organism>
<protein>
    <recommendedName>
        <fullName evidence="7">Dihydrolipoamide acetyltransferase component of pyruvate dehydrogenase complex</fullName>
        <ecNumber evidence="7">2.3.1.-</ecNumber>
    </recommendedName>
</protein>
<comment type="caution">
    <text evidence="11">The sequence shown here is derived from an EMBL/GenBank/DDBJ whole genome shotgun (WGS) entry which is preliminary data.</text>
</comment>
<dbReference type="SUPFAM" id="SSF51230">
    <property type="entry name" value="Single hybrid motif"/>
    <property type="match status" value="1"/>
</dbReference>
<comment type="subunit">
    <text evidence="3">Forms a 24-polypeptide structural core with octahedral symmetry.</text>
</comment>
<evidence type="ECO:0000256" key="6">
    <source>
        <dbReference type="ARBA" id="ARBA00023315"/>
    </source>
</evidence>
<dbReference type="InterPro" id="IPR011053">
    <property type="entry name" value="Single_hybrid_motif"/>
</dbReference>
<feature type="domain" description="Lipoyl-binding" evidence="9">
    <location>
        <begin position="3"/>
        <end position="78"/>
    </location>
</feature>
<evidence type="ECO:0000313" key="12">
    <source>
        <dbReference type="Proteomes" id="UP001168579"/>
    </source>
</evidence>
<dbReference type="PANTHER" id="PTHR43178:SF5">
    <property type="entry name" value="LIPOAMIDE ACYLTRANSFERASE COMPONENT OF BRANCHED-CHAIN ALPHA-KETO ACID DEHYDROGENASE COMPLEX, MITOCHONDRIAL"/>
    <property type="match status" value="1"/>
</dbReference>
<dbReference type="InterPro" id="IPR050743">
    <property type="entry name" value="2-oxoacid_DH_E2_comp"/>
</dbReference>
<dbReference type="Pfam" id="PF00198">
    <property type="entry name" value="2-oxoacid_dh"/>
    <property type="match status" value="1"/>
</dbReference>
<gene>
    <name evidence="11" type="ORF">Q2T41_03910</name>
</gene>
<reference evidence="11" key="1">
    <citation type="journal article" date="2014" name="Int. J. Syst. Evol. Microbiol.">
        <title>Complete genome of a new Firmicutes species belonging to the dominant human colonic microbiota ('Ruminococcus bicirculans') reveals two chromosomes and a selective capacity to utilize plant glucans.</title>
        <authorList>
            <consortium name="NISC Comparative Sequencing Program"/>
            <person name="Wegmann U."/>
            <person name="Louis P."/>
            <person name="Goesmann A."/>
            <person name="Henrissat B."/>
            <person name="Duncan S.H."/>
            <person name="Flint H.J."/>
        </authorList>
    </citation>
    <scope>NUCLEOTIDE SEQUENCE</scope>
    <source>
        <strain evidence="11">CECT 8869</strain>
    </source>
</reference>
<sequence>MSKFELKLPRMGESVAEATLTAWLKEVGDTIEMDEAIFEIATDKVDSEVPSEVDGVLVEKCFKVDDVVKVGQTVAIIEVEGVEDAPEEVGQVEPQHLEPIEEEMVTATVETFEKAKAAVSPELVIRDTERFYSPLVKNIAKEEGVSFEELEAIDGTGKDGRVTKDDILAYVKNGKAKAEQHRQVIKKEPVLENISQNGSITGSDTSKNTVSNTSKTSVAGGDEVIPMSRMGKLIAKHMAESISTSAHVQSFIEVDVTNIVNWRLKMKDAFLKREGEKLTFTPIFLEAVAKALKKYPMMNISVDGDTVIKKKNINIGMAAALPDGNLIVPVIKNADQLNLVGMAKVVNDLAERSRNNALKPDEVQGGTYTVTNVGTFGSVFGTPIINQPQVGILALGAIRKIPSVIETEEGDFIGIRSKMYLSHSYDHRVVNGALGSMFAKAVADYLEAWDVNREI</sequence>
<comment type="similarity">
    <text evidence="2 7">Belongs to the 2-oxoacid dehydrogenase family.</text>
</comment>
<evidence type="ECO:0000256" key="7">
    <source>
        <dbReference type="RuleBase" id="RU003423"/>
    </source>
</evidence>
<feature type="region of interest" description="Disordered" evidence="8">
    <location>
        <begin position="195"/>
        <end position="221"/>
    </location>
</feature>
<dbReference type="SUPFAM" id="SSF52777">
    <property type="entry name" value="CoA-dependent acyltransferases"/>
    <property type="match status" value="1"/>
</dbReference>
<dbReference type="InterPro" id="IPR023213">
    <property type="entry name" value="CAT-like_dom_sf"/>
</dbReference>
<evidence type="ECO:0000256" key="8">
    <source>
        <dbReference type="SAM" id="MobiDB-lite"/>
    </source>
</evidence>
<feature type="compositionally biased region" description="Polar residues" evidence="8">
    <location>
        <begin position="195"/>
        <end position="204"/>
    </location>
</feature>
<keyword evidence="12" id="KW-1185">Reference proteome</keyword>
<dbReference type="InterPro" id="IPR004167">
    <property type="entry name" value="PSBD"/>
</dbReference>
<feature type="compositionally biased region" description="Low complexity" evidence="8">
    <location>
        <begin position="205"/>
        <end position="218"/>
    </location>
</feature>